<dbReference type="EMBL" id="JACMRX010000005">
    <property type="protein sequence ID" value="KAF7988943.1"/>
    <property type="molecule type" value="Genomic_DNA"/>
</dbReference>
<organism evidence="2 3">
    <name type="scientific">Aphidius gifuensis</name>
    <name type="common">Parasitoid wasp</name>
    <dbReference type="NCBI Taxonomy" id="684658"/>
    <lineage>
        <taxon>Eukaryota</taxon>
        <taxon>Metazoa</taxon>
        <taxon>Ecdysozoa</taxon>
        <taxon>Arthropoda</taxon>
        <taxon>Hexapoda</taxon>
        <taxon>Insecta</taxon>
        <taxon>Pterygota</taxon>
        <taxon>Neoptera</taxon>
        <taxon>Endopterygota</taxon>
        <taxon>Hymenoptera</taxon>
        <taxon>Apocrita</taxon>
        <taxon>Ichneumonoidea</taxon>
        <taxon>Braconidae</taxon>
        <taxon>Aphidiinae</taxon>
        <taxon>Aphidius</taxon>
    </lineage>
</organism>
<comment type="caution">
    <text evidence="2">The sequence shown here is derived from an EMBL/GenBank/DDBJ whole genome shotgun (WGS) entry which is preliminary data.</text>
</comment>
<evidence type="ECO:0000256" key="1">
    <source>
        <dbReference type="SAM" id="MobiDB-lite"/>
    </source>
</evidence>
<dbReference type="PANTHER" id="PTHR21831:SF2">
    <property type="entry name" value="MICROTUBULE-ASSOCIATED PROTEIN 10"/>
    <property type="match status" value="1"/>
</dbReference>
<dbReference type="OrthoDB" id="6624851at2759"/>
<dbReference type="GO" id="GO:0005881">
    <property type="term" value="C:cytoplasmic microtubule"/>
    <property type="evidence" value="ECO:0007669"/>
    <property type="project" value="TreeGrafter"/>
</dbReference>
<name>A0A834XMB9_APHGI</name>
<dbReference type="GO" id="GO:0032467">
    <property type="term" value="P:positive regulation of cytokinesis"/>
    <property type="evidence" value="ECO:0007669"/>
    <property type="project" value="TreeGrafter"/>
</dbReference>
<proteinExistence type="predicted"/>
<dbReference type="PANTHER" id="PTHR21831">
    <property type="entry name" value="MICROTUBULE-ASSOCIATED PROTEIN 10"/>
    <property type="match status" value="1"/>
</dbReference>
<gene>
    <name evidence="2" type="ORF">HCN44_007253</name>
</gene>
<evidence type="ECO:0000313" key="3">
    <source>
        <dbReference type="Proteomes" id="UP000639338"/>
    </source>
</evidence>
<evidence type="ECO:0000313" key="2">
    <source>
        <dbReference type="EMBL" id="KAF7988943.1"/>
    </source>
</evidence>
<dbReference type="GO" id="GO:0005813">
    <property type="term" value="C:centrosome"/>
    <property type="evidence" value="ECO:0007669"/>
    <property type="project" value="TreeGrafter"/>
</dbReference>
<dbReference type="GO" id="GO:0097431">
    <property type="term" value="C:mitotic spindle pole"/>
    <property type="evidence" value="ECO:0007669"/>
    <property type="project" value="TreeGrafter"/>
</dbReference>
<keyword evidence="3" id="KW-1185">Reference proteome</keyword>
<protein>
    <submittedName>
        <fullName evidence="2">Uncharacterized protein</fullName>
    </submittedName>
</protein>
<dbReference type="GO" id="GO:0051256">
    <property type="term" value="P:mitotic spindle midzone assembly"/>
    <property type="evidence" value="ECO:0007669"/>
    <property type="project" value="TreeGrafter"/>
</dbReference>
<dbReference type="Pfam" id="PF14924">
    <property type="entry name" value="MAP10_N"/>
    <property type="match status" value="1"/>
</dbReference>
<accession>A0A834XMB9</accession>
<dbReference type="GO" id="GO:1990023">
    <property type="term" value="C:mitotic spindle midzone"/>
    <property type="evidence" value="ECO:0007669"/>
    <property type="project" value="TreeGrafter"/>
</dbReference>
<dbReference type="Proteomes" id="UP000639338">
    <property type="component" value="Unassembled WGS sequence"/>
</dbReference>
<dbReference type="GO" id="GO:0030496">
    <property type="term" value="C:midbody"/>
    <property type="evidence" value="ECO:0007669"/>
    <property type="project" value="TreeGrafter"/>
</dbReference>
<dbReference type="InterPro" id="IPR039302">
    <property type="entry name" value="MAP10"/>
</dbReference>
<feature type="region of interest" description="Disordered" evidence="1">
    <location>
        <begin position="238"/>
        <end position="260"/>
    </location>
</feature>
<dbReference type="GO" id="GO:0031122">
    <property type="term" value="P:cytoplasmic microtubule organization"/>
    <property type="evidence" value="ECO:0007669"/>
    <property type="project" value="TreeGrafter"/>
</dbReference>
<dbReference type="AlphaFoldDB" id="A0A834XMB9"/>
<reference evidence="2 3" key="1">
    <citation type="submission" date="2020-08" db="EMBL/GenBank/DDBJ databases">
        <title>Aphidius gifuensis genome sequencing and assembly.</title>
        <authorList>
            <person name="Du Z."/>
        </authorList>
    </citation>
    <scope>NUCLEOTIDE SEQUENCE [LARGE SCALE GENOMIC DNA]</scope>
    <source>
        <strain evidence="2">YNYX2018</strain>
        <tissue evidence="2">Adults</tissue>
    </source>
</reference>
<dbReference type="GO" id="GO:0008017">
    <property type="term" value="F:microtubule binding"/>
    <property type="evidence" value="ECO:0007669"/>
    <property type="project" value="InterPro"/>
</dbReference>
<sequence>MAKNIEQQQLFLMEFLVDRVNVPAVRAMHDEIMPALTCVSFQILSLPLITIHQDEPSTTDCNCTEESQLFKKGKSCLFALPTIVLEKPLHSFPVTMSIYKKLPPGILPDVMLIGSCQIETKNLINHLLNKHTFKSGNPCKSLRDTFKITTATGLHVGEATIFLRASCFGSKIVTNFQIPKNKKPYLFKGLLGSPVYQCQKVPSVLDITSSSFKKNTYDHRKLDESHQNVKLNYQTNCCSSGSPPPPPTTPNRAYEYSNQNPRPCCPGLYNKNN</sequence>